<name>A0A0A8Y8G7_ARUDO</name>
<protein>
    <submittedName>
        <fullName evidence="1">Uncharacterized protein</fullName>
    </submittedName>
</protein>
<dbReference type="EMBL" id="GBRH01276372">
    <property type="protein sequence ID" value="JAD21523.1"/>
    <property type="molecule type" value="Transcribed_RNA"/>
</dbReference>
<accession>A0A0A8Y8G7</accession>
<proteinExistence type="predicted"/>
<evidence type="ECO:0000313" key="1">
    <source>
        <dbReference type="EMBL" id="JAD21523.1"/>
    </source>
</evidence>
<dbReference type="AlphaFoldDB" id="A0A0A8Y8G7"/>
<sequence length="29" mass="3316">MILCIKICWNVRPGVKCSECHPERTNSPT</sequence>
<reference evidence="1" key="1">
    <citation type="submission" date="2014-09" db="EMBL/GenBank/DDBJ databases">
        <authorList>
            <person name="Magalhaes I.L.F."/>
            <person name="Oliveira U."/>
            <person name="Santos F.R."/>
            <person name="Vidigal T.H.D.A."/>
            <person name="Brescovit A.D."/>
            <person name="Santos A.J."/>
        </authorList>
    </citation>
    <scope>NUCLEOTIDE SEQUENCE</scope>
    <source>
        <tissue evidence="1">Shoot tissue taken approximately 20 cm above the soil surface</tissue>
    </source>
</reference>
<organism evidence="1">
    <name type="scientific">Arundo donax</name>
    <name type="common">Giant reed</name>
    <name type="synonym">Donax arundinaceus</name>
    <dbReference type="NCBI Taxonomy" id="35708"/>
    <lineage>
        <taxon>Eukaryota</taxon>
        <taxon>Viridiplantae</taxon>
        <taxon>Streptophyta</taxon>
        <taxon>Embryophyta</taxon>
        <taxon>Tracheophyta</taxon>
        <taxon>Spermatophyta</taxon>
        <taxon>Magnoliopsida</taxon>
        <taxon>Liliopsida</taxon>
        <taxon>Poales</taxon>
        <taxon>Poaceae</taxon>
        <taxon>PACMAD clade</taxon>
        <taxon>Arundinoideae</taxon>
        <taxon>Arundineae</taxon>
        <taxon>Arundo</taxon>
    </lineage>
</organism>
<reference evidence="1" key="2">
    <citation type="journal article" date="2015" name="Data Brief">
        <title>Shoot transcriptome of the giant reed, Arundo donax.</title>
        <authorList>
            <person name="Barrero R.A."/>
            <person name="Guerrero F.D."/>
            <person name="Moolhuijzen P."/>
            <person name="Goolsby J.A."/>
            <person name="Tidwell J."/>
            <person name="Bellgard S.E."/>
            <person name="Bellgard M.I."/>
        </authorList>
    </citation>
    <scope>NUCLEOTIDE SEQUENCE</scope>
    <source>
        <tissue evidence="1">Shoot tissue taken approximately 20 cm above the soil surface</tissue>
    </source>
</reference>